<proteinExistence type="predicted"/>
<dbReference type="AlphaFoldDB" id="A0A942A1S7"/>
<feature type="domain" description="Transposase InsH N-terminal" evidence="2">
    <location>
        <begin position="20"/>
        <end position="112"/>
    </location>
</feature>
<accession>A0A942A1S7</accession>
<dbReference type="PANTHER" id="PTHR33803">
    <property type="entry name" value="IS1478 TRANSPOSASE"/>
    <property type="match status" value="1"/>
</dbReference>
<comment type="caution">
    <text evidence="3">The sequence shown here is derived from an EMBL/GenBank/DDBJ whole genome shotgun (WGS) entry which is preliminary data.</text>
</comment>
<dbReference type="EMBL" id="JAANXD010000043">
    <property type="protein sequence ID" value="MBS1257971.1"/>
    <property type="molecule type" value="Genomic_DNA"/>
</dbReference>
<evidence type="ECO:0000259" key="1">
    <source>
        <dbReference type="Pfam" id="PF01609"/>
    </source>
</evidence>
<dbReference type="GO" id="GO:0004803">
    <property type="term" value="F:transposase activity"/>
    <property type="evidence" value="ECO:0007669"/>
    <property type="project" value="InterPro"/>
</dbReference>
<dbReference type="GO" id="GO:0003677">
    <property type="term" value="F:DNA binding"/>
    <property type="evidence" value="ECO:0007669"/>
    <property type="project" value="InterPro"/>
</dbReference>
<dbReference type="InterPro" id="IPR002559">
    <property type="entry name" value="Transposase_11"/>
</dbReference>
<reference evidence="3" key="1">
    <citation type="journal article" date="2021" name="ISME J.">
        <title>Fine-scale metabolic discontinuity in a stratified prokaryote microbiome of a Red Sea deep halocline.</title>
        <authorList>
            <person name="Michoud G."/>
            <person name="Ngugi D.K."/>
            <person name="Barozzi A."/>
            <person name="Merlino G."/>
            <person name="Calleja M.L."/>
            <person name="Delgado-Huertas A."/>
            <person name="Moran X.A.G."/>
            <person name="Daffonchio D."/>
        </authorList>
    </citation>
    <scope>NUCLEOTIDE SEQUENCE</scope>
    <source>
        <strain evidence="3">SuakinDeep_MAG55_1</strain>
    </source>
</reference>
<dbReference type="Pfam" id="PF05598">
    <property type="entry name" value="DUF772"/>
    <property type="match status" value="1"/>
</dbReference>
<dbReference type="InterPro" id="IPR008490">
    <property type="entry name" value="Transposase_InsH_N"/>
</dbReference>
<dbReference type="GO" id="GO:0006313">
    <property type="term" value="P:DNA transposition"/>
    <property type="evidence" value="ECO:0007669"/>
    <property type="project" value="InterPro"/>
</dbReference>
<gene>
    <name evidence="3" type="ORF">MAG551_01024</name>
</gene>
<dbReference type="Pfam" id="PF01609">
    <property type="entry name" value="DDE_Tnp_1"/>
    <property type="match status" value="1"/>
</dbReference>
<evidence type="ECO:0000313" key="3">
    <source>
        <dbReference type="EMBL" id="MBS1257971.1"/>
    </source>
</evidence>
<organism evidence="3 4">
    <name type="scientific">Candidatus Scalindua arabica</name>
    <dbReference type="NCBI Taxonomy" id="1127984"/>
    <lineage>
        <taxon>Bacteria</taxon>
        <taxon>Pseudomonadati</taxon>
        <taxon>Planctomycetota</taxon>
        <taxon>Candidatus Brocadiia</taxon>
        <taxon>Candidatus Brocadiales</taxon>
        <taxon>Candidatus Scalinduaceae</taxon>
        <taxon>Candidatus Scalindua</taxon>
    </lineage>
</organism>
<feature type="domain" description="Transposase IS4-like" evidence="1">
    <location>
        <begin position="310"/>
        <end position="440"/>
    </location>
</feature>
<dbReference type="PANTHER" id="PTHR33803:SF3">
    <property type="entry name" value="BLL1974 PROTEIN"/>
    <property type="match status" value="1"/>
</dbReference>
<name>A0A942A1S7_9BACT</name>
<evidence type="ECO:0000259" key="2">
    <source>
        <dbReference type="Pfam" id="PF05598"/>
    </source>
</evidence>
<dbReference type="NCBIfam" id="NF033593">
    <property type="entry name" value="transpos_ISNCY_1"/>
    <property type="match status" value="1"/>
</dbReference>
<sequence>MRKIYDTQLRLEFYQSDSKMSKKLEKMSELLQKDRSFLEKIAEDFKTPKGSDSGAKGMTIEQVVRVSILKQLCRLSYEDLYDELNDNISYRRFAKIHEGLVPKKSALSGNVKRISPGGFEEINKIMVKVAIELGVESGKRVRMDSTGVESNIHYPTDGELLWDCVRVIDRIIEKVMEEYPDMELEYHNHTKRAKKRRYRIVNTSSKEKRVEAYKDLLKVSRATAKYSESCIGELKGKAREGFIEAVVYKDELEGYLASLIVIINQAERRVLNDEKVESKDKLVSIFETHTDILTKGKRKTVFGHKIQLSGGESNMILDCVIERGNGSDAEYFQKGIDRLEAKYEILPEEITTDGGYASSDNYETAVGKGIKRVLFTKKCTSKIVELIKTCRAYKKLKKFRAGIEGCISAAKRSYGLSRCTWKGWQGFQSYVWLSVLAFNLNILAEALLK</sequence>
<evidence type="ECO:0000313" key="4">
    <source>
        <dbReference type="Proteomes" id="UP000722750"/>
    </source>
</evidence>
<dbReference type="Proteomes" id="UP000722750">
    <property type="component" value="Unassembled WGS sequence"/>
</dbReference>
<protein>
    <submittedName>
        <fullName evidence="3">Transposase</fullName>
    </submittedName>
</protein>